<dbReference type="InterPro" id="IPR023214">
    <property type="entry name" value="HAD_sf"/>
</dbReference>
<dbReference type="Pfam" id="PF03031">
    <property type="entry name" value="NIF"/>
    <property type="match status" value="1"/>
</dbReference>
<dbReference type="GO" id="GO:0008420">
    <property type="term" value="F:RNA polymerase II CTD heptapeptide repeat phosphatase activity"/>
    <property type="evidence" value="ECO:0007669"/>
    <property type="project" value="InterPro"/>
</dbReference>
<dbReference type="PROSITE" id="PS50969">
    <property type="entry name" value="FCP1"/>
    <property type="match status" value="1"/>
</dbReference>
<dbReference type="InterPro" id="IPR004274">
    <property type="entry name" value="FCP1_dom"/>
</dbReference>
<dbReference type="GO" id="GO:0003723">
    <property type="term" value="F:RNA binding"/>
    <property type="evidence" value="ECO:0007669"/>
    <property type="project" value="UniProtKB-UniRule"/>
</dbReference>
<dbReference type="FunFam" id="3.30.160.20:FF:000074">
    <property type="entry name" value="RNA polymerase II C-terminal domain phosphatase-like 1"/>
    <property type="match status" value="1"/>
</dbReference>
<dbReference type="Gene3D" id="3.30.160.20">
    <property type="match status" value="1"/>
</dbReference>
<evidence type="ECO:0000256" key="6">
    <source>
        <dbReference type="ARBA" id="ARBA00048336"/>
    </source>
</evidence>
<dbReference type="PANTHER" id="PTHR23081:SF0">
    <property type="entry name" value="RNA POLYMERASE II C-TERMINAL DOMAIN PHOSPHATASE-LIKE 1"/>
    <property type="match status" value="1"/>
</dbReference>
<evidence type="ECO:0000256" key="1">
    <source>
        <dbReference type="ARBA" id="ARBA00004123"/>
    </source>
</evidence>
<feature type="region of interest" description="Disordered" evidence="8">
    <location>
        <begin position="956"/>
        <end position="1001"/>
    </location>
</feature>
<feature type="region of interest" description="Disordered" evidence="8">
    <location>
        <begin position="431"/>
        <end position="468"/>
    </location>
</feature>
<keyword evidence="7" id="KW-0694">RNA-binding</keyword>
<sequence length="1001" mass="111105">MYKSVVYKGEELLGEVEIYAQEQQQEEENKRKSVIDEIVKGIRISHFSQASERCPPLAVLHTITSIGVCFKMEESTASSSTKISSQQESPLRLLHSSCIQENKTAVMHLGGEELHLVAMPSRSNERKHPCFWGFNVASGLYDSCLVMLNLRCLGIVFDLDETLIVANTMRSFEDKIEAFAEENKHRGGPTANSCYYFRDQEVIENGKVIKTQLEVVPAVSDNHQPLVRPLIRLPEKNIIFTRINPQIRDTSVLVRLRPAWEDLRSYLTARGRKRFEVYVCTMAERDYALEMWRLLDPESNLINSNELLDRIVCVSSGSRKSLFNVFQDGICHPKMALVIDDRMNVWDEKDSIPCARGSAFAPYYAPQAEANNAVPILCVARNVACNVRGGFFKEFDEGLLQKIPEVAYEDDTSNIPSPPDVSNYLVSEDDASAANGNRDPPSFDSTADAEEAVSASSTIPSSLPSTVSSLDPRLLQSLQYAVASSSSLIPASQPSMLVSQQPVPASQTSMMPFPNTQFPQVAPLVKQLGQGVHPEPSLQSSPAREEGEVPESELDPDTRRRLLILQHGQDSRDNAPSESPFPARPSAPVSAAHVQSRGSWVPVEEEMTPRQLNRTPREFPLDSDPMNIEKHQTHHPSFFPKAESNIPSDRMIHENQRLPKEAPYRNDRMRLNHSTPNYHSFQVEETPLSRSSSNRDLDLESERAFTIAETPVEVLQEIAMKCETKVEFRPALVASIDLQFSIEDAQSPYMEYSAPNALKSEEIKGLPTPCSLLGSCMKLLGLQEKKVGEGTGKTRGEAQRQAAEGSIKKLAGIYMLRVKPDSGPMHGDSSRYPSANNNGFLGNMNLFGNQPLPKDELVAYSAASEPTRLLDPRLEGSKKSSGSVTALKEFCMMEGLGVNFLAQTPLSANSIPGEEVHAQVEIDGQVLGKGIGSTWDEAKMQAAEKALGSLRRTFGQYTQKRQGSPRPTQGMPNKRLKQEFPRALQRMPSSARYHKNAPPVP</sequence>
<feature type="domain" description="FCP1 homology" evidence="10">
    <location>
        <begin position="148"/>
        <end position="383"/>
    </location>
</feature>
<protein>
    <recommendedName>
        <fullName evidence="2">protein-serine/threonine phosphatase</fullName>
        <ecNumber evidence="2">3.1.3.16</ecNumber>
    </recommendedName>
</protein>
<feature type="domain" description="DRBM" evidence="9">
    <location>
        <begin position="882"/>
        <end position="952"/>
    </location>
</feature>
<comment type="subcellular location">
    <subcellularLocation>
        <location evidence="1">Nucleus</location>
    </subcellularLocation>
</comment>
<evidence type="ECO:0000259" key="10">
    <source>
        <dbReference type="PROSITE" id="PS50969"/>
    </source>
</evidence>
<dbReference type="EC" id="3.1.3.16" evidence="2"/>
<dbReference type="EMBL" id="RCHU01000641">
    <property type="protein sequence ID" value="TKR99120.1"/>
    <property type="molecule type" value="Genomic_DNA"/>
</dbReference>
<keyword evidence="4" id="KW-0539">Nucleus</keyword>
<dbReference type="AlphaFoldDB" id="A0A4U5PQJ1"/>
<evidence type="ECO:0000313" key="11">
    <source>
        <dbReference type="EMBL" id="TKR99120.1"/>
    </source>
</evidence>
<dbReference type="FunFam" id="3.40.50.1000:FF:000035">
    <property type="entry name" value="RNA polymerase II C-terminal domain phosphatase-like 1"/>
    <property type="match status" value="1"/>
</dbReference>
<evidence type="ECO:0000259" key="9">
    <source>
        <dbReference type="PROSITE" id="PS50137"/>
    </source>
</evidence>
<keyword evidence="3" id="KW-0378">Hydrolase</keyword>
<evidence type="ECO:0000256" key="4">
    <source>
        <dbReference type="ARBA" id="ARBA00023242"/>
    </source>
</evidence>
<reference evidence="11" key="1">
    <citation type="submission" date="2018-10" db="EMBL/GenBank/DDBJ databases">
        <title>Population genomic analysis revealed the cold adaptation of white poplar.</title>
        <authorList>
            <person name="Liu Y.-J."/>
        </authorList>
    </citation>
    <scope>NUCLEOTIDE SEQUENCE [LARGE SCALE GENOMIC DNA]</scope>
    <source>
        <strain evidence="11">PAL-ZL1</strain>
    </source>
</reference>
<proteinExistence type="predicted"/>
<gene>
    <name evidence="11" type="ORF">D5086_0000195090</name>
</gene>
<evidence type="ECO:0000256" key="8">
    <source>
        <dbReference type="SAM" id="MobiDB-lite"/>
    </source>
</evidence>
<dbReference type="InterPro" id="IPR014720">
    <property type="entry name" value="dsRBD_dom"/>
</dbReference>
<dbReference type="SMART" id="SM00358">
    <property type="entry name" value="DSRM"/>
    <property type="match status" value="2"/>
</dbReference>
<comment type="catalytic activity">
    <reaction evidence="5">
        <text>O-phospho-L-seryl-[protein] + H2O = L-seryl-[protein] + phosphate</text>
        <dbReference type="Rhea" id="RHEA:20629"/>
        <dbReference type="Rhea" id="RHEA-COMP:9863"/>
        <dbReference type="Rhea" id="RHEA-COMP:11604"/>
        <dbReference type="ChEBI" id="CHEBI:15377"/>
        <dbReference type="ChEBI" id="CHEBI:29999"/>
        <dbReference type="ChEBI" id="CHEBI:43474"/>
        <dbReference type="ChEBI" id="CHEBI:83421"/>
        <dbReference type="EC" id="3.1.3.16"/>
    </reaction>
</comment>
<dbReference type="SMART" id="SM00577">
    <property type="entry name" value="CPDc"/>
    <property type="match status" value="1"/>
</dbReference>
<evidence type="ECO:0000256" key="5">
    <source>
        <dbReference type="ARBA" id="ARBA00047761"/>
    </source>
</evidence>
<organism evidence="11">
    <name type="scientific">Populus alba</name>
    <name type="common">White poplar</name>
    <dbReference type="NCBI Taxonomy" id="43335"/>
    <lineage>
        <taxon>Eukaryota</taxon>
        <taxon>Viridiplantae</taxon>
        <taxon>Streptophyta</taxon>
        <taxon>Embryophyta</taxon>
        <taxon>Tracheophyta</taxon>
        <taxon>Spermatophyta</taxon>
        <taxon>Magnoliopsida</taxon>
        <taxon>eudicotyledons</taxon>
        <taxon>Gunneridae</taxon>
        <taxon>Pentapetalae</taxon>
        <taxon>rosids</taxon>
        <taxon>fabids</taxon>
        <taxon>Malpighiales</taxon>
        <taxon>Salicaceae</taxon>
        <taxon>Saliceae</taxon>
        <taxon>Populus</taxon>
    </lineage>
</organism>
<evidence type="ECO:0000256" key="3">
    <source>
        <dbReference type="ARBA" id="ARBA00022801"/>
    </source>
</evidence>
<feature type="compositionally biased region" description="Polar residues" evidence="8">
    <location>
        <begin position="956"/>
        <end position="971"/>
    </location>
</feature>
<feature type="compositionally biased region" description="Low complexity" evidence="8">
    <location>
        <begin position="452"/>
        <end position="468"/>
    </location>
</feature>
<name>A0A4U5PQJ1_POPAL</name>
<dbReference type="InterPro" id="IPR036412">
    <property type="entry name" value="HAD-like_sf"/>
</dbReference>
<feature type="region of interest" description="Disordered" evidence="8">
    <location>
        <begin position="529"/>
        <end position="619"/>
    </location>
</feature>
<dbReference type="PANTHER" id="PTHR23081">
    <property type="entry name" value="RNA POLYMERASE II CTD PHOSPHATASE"/>
    <property type="match status" value="1"/>
</dbReference>
<dbReference type="PROSITE" id="PS50137">
    <property type="entry name" value="DS_RBD"/>
    <property type="match status" value="1"/>
</dbReference>
<dbReference type="Pfam" id="PF00035">
    <property type="entry name" value="dsrm"/>
    <property type="match status" value="1"/>
</dbReference>
<dbReference type="SUPFAM" id="SSF56784">
    <property type="entry name" value="HAD-like"/>
    <property type="match status" value="1"/>
</dbReference>
<dbReference type="SUPFAM" id="SSF54768">
    <property type="entry name" value="dsRNA-binding domain-like"/>
    <property type="match status" value="1"/>
</dbReference>
<dbReference type="GO" id="GO:0005634">
    <property type="term" value="C:nucleus"/>
    <property type="evidence" value="ECO:0007669"/>
    <property type="project" value="UniProtKB-SubCell"/>
</dbReference>
<accession>A0A4U5PQJ1</accession>
<evidence type="ECO:0000256" key="2">
    <source>
        <dbReference type="ARBA" id="ARBA00013081"/>
    </source>
</evidence>
<evidence type="ECO:0000256" key="7">
    <source>
        <dbReference type="PROSITE-ProRule" id="PRU00266"/>
    </source>
</evidence>
<dbReference type="Gene3D" id="3.40.50.1000">
    <property type="entry name" value="HAD superfamily/HAD-like"/>
    <property type="match status" value="1"/>
</dbReference>
<comment type="caution">
    <text evidence="11">The sequence shown here is derived from an EMBL/GenBank/DDBJ whole genome shotgun (WGS) entry which is preliminary data.</text>
</comment>
<comment type="catalytic activity">
    <reaction evidence="6">
        <text>O-phospho-L-threonyl-[protein] + H2O = L-threonyl-[protein] + phosphate</text>
        <dbReference type="Rhea" id="RHEA:47004"/>
        <dbReference type="Rhea" id="RHEA-COMP:11060"/>
        <dbReference type="Rhea" id="RHEA-COMP:11605"/>
        <dbReference type="ChEBI" id="CHEBI:15377"/>
        <dbReference type="ChEBI" id="CHEBI:30013"/>
        <dbReference type="ChEBI" id="CHEBI:43474"/>
        <dbReference type="ChEBI" id="CHEBI:61977"/>
        <dbReference type="EC" id="3.1.3.16"/>
    </reaction>
</comment>
<dbReference type="STRING" id="43335.A0A4U5PQJ1"/>
<dbReference type="InterPro" id="IPR039189">
    <property type="entry name" value="Fcp1"/>
</dbReference>